<organism evidence="2 3">
    <name type="scientific">Nocardioides panzhihuensis</name>
    <dbReference type="NCBI Taxonomy" id="860243"/>
    <lineage>
        <taxon>Bacteria</taxon>
        <taxon>Bacillati</taxon>
        <taxon>Actinomycetota</taxon>
        <taxon>Actinomycetes</taxon>
        <taxon>Propionibacteriales</taxon>
        <taxon>Nocardioidaceae</taxon>
        <taxon>Nocardioides</taxon>
    </lineage>
</organism>
<dbReference type="AlphaFoldDB" id="A0A7Z0DNH4"/>
<evidence type="ECO:0008006" key="4">
    <source>
        <dbReference type="Google" id="ProtNLM"/>
    </source>
</evidence>
<comment type="caution">
    <text evidence="2">The sequence shown here is derived from an EMBL/GenBank/DDBJ whole genome shotgun (WGS) entry which is preliminary data.</text>
</comment>
<dbReference type="RefSeq" id="WP_179659050.1">
    <property type="nucleotide sequence ID" value="NZ_JACBZR010000001.1"/>
</dbReference>
<reference evidence="2 3" key="1">
    <citation type="submission" date="2020-07" db="EMBL/GenBank/DDBJ databases">
        <title>Sequencing the genomes of 1000 actinobacteria strains.</title>
        <authorList>
            <person name="Klenk H.-P."/>
        </authorList>
    </citation>
    <scope>NUCLEOTIDE SEQUENCE [LARGE SCALE GENOMIC DNA]</scope>
    <source>
        <strain evidence="2 3">DSM 26487</strain>
    </source>
</reference>
<accession>A0A7Z0DNH4</accession>
<proteinExistence type="predicted"/>
<dbReference type="Proteomes" id="UP000564496">
    <property type="component" value="Unassembled WGS sequence"/>
</dbReference>
<name>A0A7Z0DNH4_9ACTN</name>
<dbReference type="EMBL" id="JACBZR010000001">
    <property type="protein sequence ID" value="NYI78737.1"/>
    <property type="molecule type" value="Genomic_DNA"/>
</dbReference>
<feature type="region of interest" description="Disordered" evidence="1">
    <location>
        <begin position="1057"/>
        <end position="1090"/>
    </location>
</feature>
<feature type="compositionally biased region" description="Basic and acidic residues" evidence="1">
    <location>
        <begin position="1057"/>
        <end position="1077"/>
    </location>
</feature>
<evidence type="ECO:0000256" key="1">
    <source>
        <dbReference type="SAM" id="MobiDB-lite"/>
    </source>
</evidence>
<keyword evidence="3" id="KW-1185">Reference proteome</keyword>
<sequence>MGIRTEKVVLTLDDRFSTKGARVAAQAALMASAMDRLGDNADRAGVSTKRLGRDVDTSTNAFRKAGADIDVFSGRLKVMAQSAAVLGPALIPLTGAAVPAVAGLAAGLGAAAGAASIAMLAFNGVGDSLEALNTYQLDPSAENLAALREEFDRLGPDGERFVRFLDSIGGDLAELQQVAREGMFPGMEQGITDLLTLLPQVSDIVSRISNEMGDLSASAGAALSSDADWGEFFNYLQTDAAPTLDAFARSAGNVAASFANLMVAFAPLSRDFTRDMLEGSQALREWTANGDNFQGFIDYVRSVGPQASEFLGALVDAIVALTTALAPWGSTVLPILTTVLELFTAIASSPIGGPLATAAIAMLAFNRAAAGFGAVMGRVTPAVSSARAGLGQMRADLGTVATSWATAGAATERESKRVQAAGGRIRTSMAAMGKGAGVIGAVGVAATGAASGIGLQNTAMLGLAGTMMGPWGAAAGAGIGLMLDFQAAQDQAAASADSFAATLDQQTGALTANSTAWALDALTGDQLAALEAAGVNIEEMTQAVLAGADAWDQYAASAGLDTPAADGILGRSFQDELGKAAIDLNKLSLEVDDGRKKFELTKPAVDAAAQAVQGYGETSAEAAAATQAQRNAARSTAEQFVGLGNSLDNAKVSLGGWLAEMEKAARDLERFGRNAATAARKGLDQGLIASLNEAGPAGARRMAQLANATDAEIARANGAWRRGQKAIQDYVNLTVPPKTITVRDQATDTLARVKAIMNSMTDKTVTFTTVYHQVNTQSKVERQLERASGGPVRGPGTGTSDDIPAWLSNGEFVIKAAAVDKYGEGFFERLNAMQYADGGSVRVDGSVGYARGGRAKGPWVRAEGFGKIRHTERGWKEVAKRMDRLGDRLDRTSARIEKSMKSHEKAIDRTTKTLETWNQRRDQIKSAVTGSLERNWLDGDAGGVWSSDTKSGTAAFAQQQWKQQAADAKRLTALIANMRKRGAGDAFIAEILNSSDPLAAAKMFNGQTPSAMLASQKLFLDASRATASAANSTSSIYADEQRRATAELAGLRKDLSTLGKQLDRNHKQAEQTRKKESAAAAASKGARDRR</sequence>
<protein>
    <recommendedName>
        <fullName evidence="4">Phage tail tape measure protein</fullName>
    </recommendedName>
</protein>
<gene>
    <name evidence="2" type="ORF">BJ988_003385</name>
</gene>
<evidence type="ECO:0000313" key="2">
    <source>
        <dbReference type="EMBL" id="NYI78737.1"/>
    </source>
</evidence>
<evidence type="ECO:0000313" key="3">
    <source>
        <dbReference type="Proteomes" id="UP000564496"/>
    </source>
</evidence>